<comment type="caution">
    <text evidence="2">The sequence shown here is derived from an EMBL/GenBank/DDBJ whole genome shotgun (WGS) entry which is preliminary data.</text>
</comment>
<protein>
    <submittedName>
        <fullName evidence="2">TIGR03086 family protein</fullName>
    </submittedName>
</protein>
<dbReference type="Proteomes" id="UP000021053">
    <property type="component" value="Unassembled WGS sequence"/>
</dbReference>
<reference evidence="2 3" key="1">
    <citation type="submission" date="2013-07" db="EMBL/GenBank/DDBJ databases">
        <authorList>
            <consortium name="DOE Joint Genome Institute"/>
            <person name="Eisen J."/>
            <person name="Huntemann M."/>
            <person name="Han J."/>
            <person name="Chen A."/>
            <person name="Kyrpides N."/>
            <person name="Mavromatis K."/>
            <person name="Markowitz V."/>
            <person name="Palaniappan K."/>
            <person name="Ivanova N."/>
            <person name="Schaumberg A."/>
            <person name="Pati A."/>
            <person name="Liolios K."/>
            <person name="Nordberg H.P."/>
            <person name="Cantor M.N."/>
            <person name="Hua S.X."/>
            <person name="Woyke T."/>
        </authorList>
    </citation>
    <scope>NUCLEOTIDE SEQUENCE [LARGE SCALE GENOMIC DNA]</scope>
    <source>
        <strain evidence="2 3">DSM 44712</strain>
    </source>
</reference>
<dbReference type="AlphaFoldDB" id="A0A010YHT9"/>
<dbReference type="OrthoDB" id="5185819at2"/>
<sequence>MHTLITQTVEPTRDVVRTIRDEQLGAPTPCREFDVKALVDHLLQWGPALVGAARKEEVGPVEPPKDWRKALDAHFDELVTGWGAPAAWEGTTRMGGPTEFPAPMIGGMVLAELVVHGWDLARATGQSPRWPEEVLRPLVAEARGMAEQGRQMGIFGPEVPVPADAPSLDRILGLTGRDPAWRP</sequence>
<evidence type="ECO:0000313" key="2">
    <source>
        <dbReference type="EMBL" id="EXG79840.1"/>
    </source>
</evidence>
<dbReference type="NCBIfam" id="TIGR03086">
    <property type="entry name" value="TIGR03086 family metal-binding protein"/>
    <property type="match status" value="1"/>
</dbReference>
<dbReference type="InterPro" id="IPR017520">
    <property type="entry name" value="CHP03086"/>
</dbReference>
<dbReference type="GO" id="GO:0046872">
    <property type="term" value="F:metal ion binding"/>
    <property type="evidence" value="ECO:0007669"/>
    <property type="project" value="InterPro"/>
</dbReference>
<dbReference type="SUPFAM" id="SSF109854">
    <property type="entry name" value="DinB/YfiT-like putative metalloenzymes"/>
    <property type="match status" value="1"/>
</dbReference>
<gene>
    <name evidence="2" type="ORF">CryarDRAFT_0886</name>
</gene>
<dbReference type="NCBIfam" id="TIGR03083">
    <property type="entry name" value="maleylpyruvate isomerase family mycothiol-dependent enzyme"/>
    <property type="match status" value="1"/>
</dbReference>
<proteinExistence type="predicted"/>
<evidence type="ECO:0000313" key="3">
    <source>
        <dbReference type="Proteomes" id="UP000021053"/>
    </source>
</evidence>
<dbReference type="Pfam" id="PF11716">
    <property type="entry name" value="MDMPI_N"/>
    <property type="match status" value="1"/>
</dbReference>
<dbReference type="InterPro" id="IPR024344">
    <property type="entry name" value="MDMPI_metal-binding"/>
</dbReference>
<organism evidence="2 3">
    <name type="scientific">Cryptosporangium arvum DSM 44712</name>
    <dbReference type="NCBI Taxonomy" id="927661"/>
    <lineage>
        <taxon>Bacteria</taxon>
        <taxon>Bacillati</taxon>
        <taxon>Actinomycetota</taxon>
        <taxon>Actinomycetes</taxon>
        <taxon>Cryptosporangiales</taxon>
        <taxon>Cryptosporangiaceae</taxon>
        <taxon>Cryptosporangium</taxon>
    </lineage>
</organism>
<dbReference type="InterPro" id="IPR034660">
    <property type="entry name" value="DinB/YfiT-like"/>
</dbReference>
<feature type="domain" description="Mycothiol-dependent maleylpyruvate isomerase metal-binding" evidence="1">
    <location>
        <begin position="12"/>
        <end position="121"/>
    </location>
</feature>
<dbReference type="RefSeq" id="WP_051569726.1">
    <property type="nucleotide sequence ID" value="NZ_KK073874.1"/>
</dbReference>
<accession>A0A010YHT9</accession>
<dbReference type="HOGENOM" id="CLU_051661_2_0_11"/>
<dbReference type="InterPro" id="IPR017517">
    <property type="entry name" value="Maleyloyr_isom"/>
</dbReference>
<dbReference type="PATRIC" id="fig|927661.3.peg.875"/>
<keyword evidence="3" id="KW-1185">Reference proteome</keyword>
<evidence type="ECO:0000259" key="1">
    <source>
        <dbReference type="Pfam" id="PF11716"/>
    </source>
</evidence>
<dbReference type="EMBL" id="JFBT01000001">
    <property type="protein sequence ID" value="EXG79840.1"/>
    <property type="molecule type" value="Genomic_DNA"/>
</dbReference>
<name>A0A010YHT9_9ACTN</name>